<feature type="domain" description="C2H2-type" evidence="8">
    <location>
        <begin position="491"/>
        <end position="518"/>
    </location>
</feature>
<comment type="subcellular location">
    <subcellularLocation>
        <location evidence="1">Nucleus</location>
    </subcellularLocation>
</comment>
<evidence type="ECO:0000256" key="7">
    <source>
        <dbReference type="PROSITE-ProRule" id="PRU00042"/>
    </source>
</evidence>
<keyword evidence="5" id="KW-0862">Zinc</keyword>
<dbReference type="InterPro" id="IPR036236">
    <property type="entry name" value="Znf_C2H2_sf"/>
</dbReference>
<dbReference type="Proteomes" id="UP000887013">
    <property type="component" value="Unassembled WGS sequence"/>
</dbReference>
<sequence>MSHLSSTPNARNNKLTVYEQCKKIIEAKCSYKRLKEEKSSENKSINGNDTITTKNEIKNYVSRKRKDRFLKDNASVLKMLYSQFIEAQNIANNLKKQAQTQPKSIAKPKPMLPKLYHQNISKTNSQLSKQSDMMQSNLQKTIQDEIIESVSRTESLNTKSCQEPVVQIIQVLETGKVTVPKFDCSMCDAHFKSKRELIFHINSFHKGEANLNENKLVYCIVCDKKFKRTKTFVDRCRNHSAAPYACEVCKKGYFSGKRLKFHHCKATKEKKPSVWDACKKVLAKKSLQQEPKNVQISTPRLPIIKNVFQVVNKSSKASTFLKLQKESASSKNFTDGNCNLKDCEYSDVRFTDINNFQSNSNSESHPSTADDTTILSCNICSCIFTGVENFQSHCLTHSNEEVCHLNEGEESLHVCNICGKCFTEAESFQSHLLLHGEKEFNSARNIEESKSSMCSKCLLYFTNLADFHTHCQTHSVCKESLSTSVKNEKCYICNMCGSSFINLENLQSHSLSHVTGKLCNVNEEKKPIVCNICGQCFTVLENFQLHCLTHDIQSLSKNTLLKTPII</sequence>
<dbReference type="PROSITE" id="PS00028">
    <property type="entry name" value="ZINC_FINGER_C2H2_1"/>
    <property type="match status" value="6"/>
</dbReference>
<comment type="caution">
    <text evidence="9">The sequence shown here is derived from an EMBL/GenBank/DDBJ whole genome shotgun (WGS) entry which is preliminary data.</text>
</comment>
<dbReference type="Gene3D" id="3.30.160.60">
    <property type="entry name" value="Classic Zinc Finger"/>
    <property type="match status" value="3"/>
</dbReference>
<dbReference type="GO" id="GO:0008270">
    <property type="term" value="F:zinc ion binding"/>
    <property type="evidence" value="ECO:0007669"/>
    <property type="project" value="UniProtKB-KW"/>
</dbReference>
<evidence type="ECO:0000256" key="5">
    <source>
        <dbReference type="ARBA" id="ARBA00022833"/>
    </source>
</evidence>
<accession>A0A8X6K2K7</accession>
<keyword evidence="4 7" id="KW-0863">Zinc-finger</keyword>
<evidence type="ECO:0000256" key="1">
    <source>
        <dbReference type="ARBA" id="ARBA00004123"/>
    </source>
</evidence>
<dbReference type="GO" id="GO:0000981">
    <property type="term" value="F:DNA-binding transcription factor activity, RNA polymerase II-specific"/>
    <property type="evidence" value="ECO:0007669"/>
    <property type="project" value="TreeGrafter"/>
</dbReference>
<dbReference type="AlphaFoldDB" id="A0A8X6K2K7"/>
<dbReference type="EMBL" id="BMAW01047005">
    <property type="protein sequence ID" value="GFS58396.1"/>
    <property type="molecule type" value="Genomic_DNA"/>
</dbReference>
<proteinExistence type="predicted"/>
<dbReference type="SUPFAM" id="SSF57667">
    <property type="entry name" value="beta-beta-alpha zinc fingers"/>
    <property type="match status" value="3"/>
</dbReference>
<evidence type="ECO:0000313" key="10">
    <source>
        <dbReference type="Proteomes" id="UP000887013"/>
    </source>
</evidence>
<dbReference type="PANTHER" id="PTHR24394">
    <property type="entry name" value="ZINC FINGER PROTEIN"/>
    <property type="match status" value="1"/>
</dbReference>
<feature type="domain" description="C2H2-type" evidence="8">
    <location>
        <begin position="413"/>
        <end position="440"/>
    </location>
</feature>
<dbReference type="PANTHER" id="PTHR24394:SF29">
    <property type="entry name" value="MYONEURIN"/>
    <property type="match status" value="1"/>
</dbReference>
<evidence type="ECO:0000256" key="6">
    <source>
        <dbReference type="ARBA" id="ARBA00023242"/>
    </source>
</evidence>
<keyword evidence="10" id="KW-1185">Reference proteome</keyword>
<organism evidence="9 10">
    <name type="scientific">Nephila pilipes</name>
    <name type="common">Giant wood spider</name>
    <name type="synonym">Nephila maculata</name>
    <dbReference type="NCBI Taxonomy" id="299642"/>
    <lineage>
        <taxon>Eukaryota</taxon>
        <taxon>Metazoa</taxon>
        <taxon>Ecdysozoa</taxon>
        <taxon>Arthropoda</taxon>
        <taxon>Chelicerata</taxon>
        <taxon>Arachnida</taxon>
        <taxon>Araneae</taxon>
        <taxon>Araneomorphae</taxon>
        <taxon>Entelegynae</taxon>
        <taxon>Araneoidea</taxon>
        <taxon>Nephilidae</taxon>
        <taxon>Nephila</taxon>
    </lineage>
</organism>
<dbReference type="SMART" id="SM00355">
    <property type="entry name" value="ZnF_C2H2"/>
    <property type="match status" value="8"/>
</dbReference>
<evidence type="ECO:0000256" key="2">
    <source>
        <dbReference type="ARBA" id="ARBA00022723"/>
    </source>
</evidence>
<name>A0A8X6K2K7_NEPPI</name>
<keyword evidence="2" id="KW-0479">Metal-binding</keyword>
<feature type="domain" description="C2H2-type" evidence="8">
    <location>
        <begin position="182"/>
        <end position="210"/>
    </location>
</feature>
<reference evidence="9" key="1">
    <citation type="submission" date="2020-08" db="EMBL/GenBank/DDBJ databases">
        <title>Multicomponent nature underlies the extraordinary mechanical properties of spider dragline silk.</title>
        <authorList>
            <person name="Kono N."/>
            <person name="Nakamura H."/>
            <person name="Mori M."/>
            <person name="Yoshida Y."/>
            <person name="Ohtoshi R."/>
            <person name="Malay A.D."/>
            <person name="Moran D.A.P."/>
            <person name="Tomita M."/>
            <person name="Numata K."/>
            <person name="Arakawa K."/>
        </authorList>
    </citation>
    <scope>NUCLEOTIDE SEQUENCE</scope>
</reference>
<dbReference type="PROSITE" id="PS50157">
    <property type="entry name" value="ZINC_FINGER_C2H2_2"/>
    <property type="match status" value="4"/>
</dbReference>
<dbReference type="GO" id="GO:0005634">
    <property type="term" value="C:nucleus"/>
    <property type="evidence" value="ECO:0007669"/>
    <property type="project" value="UniProtKB-SubCell"/>
</dbReference>
<dbReference type="InterPro" id="IPR013087">
    <property type="entry name" value="Znf_C2H2_type"/>
</dbReference>
<evidence type="ECO:0000256" key="4">
    <source>
        <dbReference type="ARBA" id="ARBA00022771"/>
    </source>
</evidence>
<dbReference type="Pfam" id="PF00096">
    <property type="entry name" value="zf-C2H2"/>
    <property type="match status" value="2"/>
</dbReference>
<evidence type="ECO:0000313" key="9">
    <source>
        <dbReference type="EMBL" id="GFS58396.1"/>
    </source>
</evidence>
<dbReference type="OrthoDB" id="6430484at2759"/>
<evidence type="ECO:0000259" key="8">
    <source>
        <dbReference type="PROSITE" id="PS50157"/>
    </source>
</evidence>
<protein>
    <recommendedName>
        <fullName evidence="8">C2H2-type domain-containing protein</fullName>
    </recommendedName>
</protein>
<keyword evidence="6" id="KW-0539">Nucleus</keyword>
<feature type="domain" description="C2H2-type" evidence="8">
    <location>
        <begin position="375"/>
        <end position="402"/>
    </location>
</feature>
<evidence type="ECO:0000256" key="3">
    <source>
        <dbReference type="ARBA" id="ARBA00022737"/>
    </source>
</evidence>
<gene>
    <name evidence="9" type="ORF">NPIL_419981</name>
</gene>
<keyword evidence="3" id="KW-0677">Repeat</keyword>